<comment type="caution">
    <text evidence="2">The sequence shown here is derived from an EMBL/GenBank/DDBJ whole genome shotgun (WGS) entry which is preliminary data.</text>
</comment>
<reference evidence="2" key="1">
    <citation type="submission" date="2020-09" db="EMBL/GenBank/DDBJ databases">
        <title>Genome-Enabled Discovery of Anthraquinone Biosynthesis in Senna tora.</title>
        <authorList>
            <person name="Kang S.-H."/>
            <person name="Pandey R.P."/>
            <person name="Lee C.-M."/>
            <person name="Sim J.-S."/>
            <person name="Jeong J.-T."/>
            <person name="Choi B.-S."/>
            <person name="Jung M."/>
            <person name="Ginzburg D."/>
            <person name="Zhao K."/>
            <person name="Won S.Y."/>
            <person name="Oh T.-J."/>
            <person name="Yu Y."/>
            <person name="Kim N.-H."/>
            <person name="Lee O.R."/>
            <person name="Lee T.-H."/>
            <person name="Bashyal P."/>
            <person name="Kim T.-S."/>
            <person name="Lee W.-H."/>
            <person name="Kawkins C."/>
            <person name="Kim C.-K."/>
            <person name="Kim J.S."/>
            <person name="Ahn B.O."/>
            <person name="Rhee S.Y."/>
            <person name="Sohng J.K."/>
        </authorList>
    </citation>
    <scope>NUCLEOTIDE SEQUENCE</scope>
    <source>
        <tissue evidence="2">Leaf</tissue>
    </source>
</reference>
<evidence type="ECO:0000313" key="3">
    <source>
        <dbReference type="Proteomes" id="UP000634136"/>
    </source>
</evidence>
<accession>A0A834W2P5</accession>
<dbReference type="Proteomes" id="UP000634136">
    <property type="component" value="Unassembled WGS sequence"/>
</dbReference>
<protein>
    <submittedName>
        <fullName evidence="2">LINE-1 reverse transcriptase isogeny</fullName>
    </submittedName>
</protein>
<dbReference type="GO" id="GO:0003964">
    <property type="term" value="F:RNA-directed DNA polymerase activity"/>
    <property type="evidence" value="ECO:0007669"/>
    <property type="project" value="UniProtKB-KW"/>
</dbReference>
<dbReference type="EMBL" id="JAAIUW010000012">
    <property type="protein sequence ID" value="KAF7807112.1"/>
    <property type="molecule type" value="Genomic_DNA"/>
</dbReference>
<name>A0A834W2P5_9FABA</name>
<organism evidence="2 3">
    <name type="scientific">Senna tora</name>
    <dbReference type="NCBI Taxonomy" id="362788"/>
    <lineage>
        <taxon>Eukaryota</taxon>
        <taxon>Viridiplantae</taxon>
        <taxon>Streptophyta</taxon>
        <taxon>Embryophyta</taxon>
        <taxon>Tracheophyta</taxon>
        <taxon>Spermatophyta</taxon>
        <taxon>Magnoliopsida</taxon>
        <taxon>eudicotyledons</taxon>
        <taxon>Gunneridae</taxon>
        <taxon>Pentapetalae</taxon>
        <taxon>rosids</taxon>
        <taxon>fabids</taxon>
        <taxon>Fabales</taxon>
        <taxon>Fabaceae</taxon>
        <taxon>Caesalpinioideae</taxon>
        <taxon>Cassia clade</taxon>
        <taxon>Senna</taxon>
    </lineage>
</organism>
<sequence>MGMEETMQELTVEETDQVERSSKKVKTQGVDEMDSEVAMAVNMQGVQPVPGGEMPSGIGNLIGKTLKVDPMTSLTNKGKFSRICVEINLKRQLVPQVEKEAETREQQQPVDLNMVPSKVVNEGENDGGANTDAAEERQGAENGNNGIFGPWMVDDGDQNEDTLGSGMIEGFVEGWSTDPAERMVRTSLKGKGEIVDKARLLGSPVLCRGNRSMKEIEPVPAARPIGASPIMPSELMVAGHVRQSKPPERGPKHRKPPAKQGKGLSNDGVAYVGAASFNGDNVSVSTSIWSKSSVSASQMEVEELVGAQR</sequence>
<feature type="region of interest" description="Disordered" evidence="1">
    <location>
        <begin position="139"/>
        <end position="162"/>
    </location>
</feature>
<evidence type="ECO:0000256" key="1">
    <source>
        <dbReference type="SAM" id="MobiDB-lite"/>
    </source>
</evidence>
<keyword evidence="3" id="KW-1185">Reference proteome</keyword>
<keyword evidence="2" id="KW-0695">RNA-directed DNA polymerase</keyword>
<feature type="region of interest" description="Disordered" evidence="1">
    <location>
        <begin position="239"/>
        <end position="267"/>
    </location>
</feature>
<proteinExistence type="predicted"/>
<feature type="region of interest" description="Disordered" evidence="1">
    <location>
        <begin position="1"/>
        <end position="32"/>
    </location>
</feature>
<dbReference type="AlphaFoldDB" id="A0A834W2P5"/>
<gene>
    <name evidence="2" type="ORF">G2W53_039273</name>
</gene>
<keyword evidence="2" id="KW-0548">Nucleotidyltransferase</keyword>
<evidence type="ECO:0000313" key="2">
    <source>
        <dbReference type="EMBL" id="KAF7807112.1"/>
    </source>
</evidence>
<dbReference type="OrthoDB" id="1743776at2759"/>
<keyword evidence="2" id="KW-0808">Transferase</keyword>